<accession>A0A9X3CLX2</accession>
<dbReference type="Proteomes" id="UP001155587">
    <property type="component" value="Unassembled WGS sequence"/>
</dbReference>
<keyword evidence="1" id="KW-1133">Transmembrane helix</keyword>
<name>A0A9X3CLX2_9VIBR</name>
<evidence type="ECO:0000313" key="2">
    <source>
        <dbReference type="EMBL" id="MCW8344820.1"/>
    </source>
</evidence>
<evidence type="ECO:0000313" key="3">
    <source>
        <dbReference type="Proteomes" id="UP001155587"/>
    </source>
</evidence>
<sequence length="165" mass="18386">MTQRFFSDLREKSLHKKAKFALTLTVWVLFVCLLQNSGVLQVCSPLKDMSGVPTAAIVAQPTLQPGLNTALNASALESMSLDSAASKSTITSRQGGDQQASEECHLSSQLLSFHIFDLDSLWLITLIVTILALGIYRVQRMSFVPFTPPIFSRYRIHLRHCTFQE</sequence>
<reference evidence="2" key="1">
    <citation type="submission" date="2022-02" db="EMBL/GenBank/DDBJ databases">
        <title>Vibrio sp. nov, a new bacterium isolated from seawater.</title>
        <authorList>
            <person name="Yuan Y."/>
        </authorList>
    </citation>
    <scope>NUCLEOTIDE SEQUENCE</scope>
    <source>
        <strain evidence="2">ZSDZ65</strain>
    </source>
</reference>
<feature type="transmembrane region" description="Helical" evidence="1">
    <location>
        <begin position="20"/>
        <end position="40"/>
    </location>
</feature>
<dbReference type="EMBL" id="JAKRRY010000002">
    <property type="protein sequence ID" value="MCW8344820.1"/>
    <property type="molecule type" value="Genomic_DNA"/>
</dbReference>
<organism evidence="2 3">
    <name type="scientific">Vibrio qingdaonensis</name>
    <dbReference type="NCBI Taxonomy" id="2829491"/>
    <lineage>
        <taxon>Bacteria</taxon>
        <taxon>Pseudomonadati</taxon>
        <taxon>Pseudomonadota</taxon>
        <taxon>Gammaproteobacteria</taxon>
        <taxon>Vibrionales</taxon>
        <taxon>Vibrionaceae</taxon>
        <taxon>Vibrio</taxon>
    </lineage>
</organism>
<keyword evidence="1" id="KW-0472">Membrane</keyword>
<evidence type="ECO:0000256" key="1">
    <source>
        <dbReference type="SAM" id="Phobius"/>
    </source>
</evidence>
<comment type="caution">
    <text evidence="2">The sequence shown here is derived from an EMBL/GenBank/DDBJ whole genome shotgun (WGS) entry which is preliminary data.</text>
</comment>
<dbReference type="RefSeq" id="WP_265673288.1">
    <property type="nucleotide sequence ID" value="NZ_JAKRRY010000002.1"/>
</dbReference>
<protein>
    <submittedName>
        <fullName evidence="2">Uncharacterized protein</fullName>
    </submittedName>
</protein>
<feature type="transmembrane region" description="Helical" evidence="1">
    <location>
        <begin position="120"/>
        <end position="138"/>
    </location>
</feature>
<keyword evidence="3" id="KW-1185">Reference proteome</keyword>
<keyword evidence="1" id="KW-0812">Transmembrane</keyword>
<gene>
    <name evidence="2" type="ORF">MD535_02115</name>
</gene>
<proteinExistence type="predicted"/>
<dbReference type="AlphaFoldDB" id="A0A9X3CLX2"/>